<dbReference type="SUPFAM" id="SSF56112">
    <property type="entry name" value="Protein kinase-like (PK-like)"/>
    <property type="match status" value="2"/>
</dbReference>
<dbReference type="InterPro" id="IPR000719">
    <property type="entry name" value="Prot_kinase_dom"/>
</dbReference>
<dbReference type="GO" id="GO:0016787">
    <property type="term" value="F:hydrolase activity"/>
    <property type="evidence" value="ECO:0007669"/>
    <property type="project" value="UniProtKB-KW"/>
</dbReference>
<dbReference type="Pfam" id="PF07714">
    <property type="entry name" value="PK_Tyr_Ser-Thr"/>
    <property type="match status" value="2"/>
</dbReference>
<dbReference type="GO" id="GO:0004674">
    <property type="term" value="F:protein serine/threonine kinase activity"/>
    <property type="evidence" value="ECO:0007669"/>
    <property type="project" value="TreeGrafter"/>
</dbReference>
<feature type="region of interest" description="Disordered" evidence="2">
    <location>
        <begin position="397"/>
        <end position="419"/>
    </location>
</feature>
<sequence>MYVDYCLSCRKEVDDGRTYCNEECEKNSAGRSQSQTRGNRLRSLSDSSDGQESSWLSGLSDISSNPSSRSSRSSSVSSFSYYDPSGPSSPRKDWNRPTYDVVFHRQLLADLDLTGNVTKLDQYPFECGGSADLYRGMLSPRSGPVQQVAVKVFRRMHAEPKTLEQTCKSLYREARIWKRLNHPNILPFLGISLDLGLSPALISPLCESGHVMKSLHNCSEHDEKRLEMAIGVASGLAYLSSQSIVHGNLCTKKILINAAGSPVICGYGMSKTIGQAASATSLFTSSIRFTAPECFSDKGNVTSASADIYSLSMVTLEILSGLQPYHELSAEHAIFMHVIRGGRPSRAHLDKTVITSRIWKFLVSAWNQEPSPRPDAAKFLADLIQIRRLHGLDDTEEIDEAGASQVPRNENEERSSSGEEIFFEDMSLPDLHGRDLTGRVVQDDKHPFAGGGNANIYRGKLIRSGGRKIRVAIKLLRVSEDATDVMRRLRREVEVWSKLKHKNVLPFIGVCNDIAPYPVLISPFYKSGHVETYVKKNPSVNKHALVHGVASGLQYLHENDIVHGDLKVQNVLVDKRGAPCICDFGISKIINRRGFTTFTNGTAPYMAPELFFVIDAKSQDSASPSTTKQSDVYSFALLALEILTSAPPKGRPKRPIVTEKALMALRPKRADYSFRDVSSEMWSVLDHCWAFVPQWRPTISEVLDSLSADELNSSGVSPYEPVRIPSLIPIPVRPVAKNRLIDPQQRSRISDSWSSDDSQRSGLVQDDSQHSLLRRRRIEAEQQRRDEIRDAYARLKNVLPVCRDPQTKICLLERARDHIRNLHAARRQLETRLEELEKQRQQQVQLHEVLRANIPGPGSSFSMANASHISGLIFPVDLDDFSFHDSDTDTDDASYPISRFGSIASQSSASTVTEGSSDE</sequence>
<dbReference type="Gene3D" id="4.10.280.10">
    <property type="entry name" value="Helix-loop-helix DNA-binding domain"/>
    <property type="match status" value="1"/>
</dbReference>
<dbReference type="InterPro" id="IPR001245">
    <property type="entry name" value="Ser-Thr/Tyr_kinase_cat_dom"/>
</dbReference>
<feature type="coiled-coil region" evidence="1">
    <location>
        <begin position="778"/>
        <end position="853"/>
    </location>
</feature>
<accession>A0A8H7CH16</accession>
<keyword evidence="1" id="KW-0175">Coiled coil</keyword>
<comment type="caution">
    <text evidence="5">The sequence shown here is derived from an EMBL/GenBank/DDBJ whole genome shotgun (WGS) entry which is preliminary data.</text>
</comment>
<keyword evidence="6" id="KW-1185">Reference proteome</keyword>
<dbReference type="InterPro" id="IPR011009">
    <property type="entry name" value="Kinase-like_dom_sf"/>
</dbReference>
<dbReference type="PROSITE" id="PS50011">
    <property type="entry name" value="PROTEIN_KINASE_DOM"/>
    <property type="match status" value="2"/>
</dbReference>
<evidence type="ECO:0000256" key="2">
    <source>
        <dbReference type="SAM" id="MobiDB-lite"/>
    </source>
</evidence>
<dbReference type="InterPro" id="IPR008271">
    <property type="entry name" value="Ser/Thr_kinase_AS"/>
</dbReference>
<evidence type="ECO:0000259" key="4">
    <source>
        <dbReference type="PROSITE" id="PS50888"/>
    </source>
</evidence>
<dbReference type="PANTHER" id="PTHR44329:SF214">
    <property type="entry name" value="PROTEIN KINASE DOMAIN-CONTAINING PROTEIN"/>
    <property type="match status" value="1"/>
</dbReference>
<dbReference type="Pfam" id="PF00010">
    <property type="entry name" value="HLH"/>
    <property type="match status" value="1"/>
</dbReference>
<evidence type="ECO:0000256" key="1">
    <source>
        <dbReference type="SAM" id="Coils"/>
    </source>
</evidence>
<evidence type="ECO:0000259" key="3">
    <source>
        <dbReference type="PROSITE" id="PS50011"/>
    </source>
</evidence>
<feature type="domain" description="BHLH" evidence="4">
    <location>
        <begin position="772"/>
        <end position="822"/>
    </location>
</feature>
<dbReference type="InterPro" id="IPR051681">
    <property type="entry name" value="Ser/Thr_Kinases-Pseudokinases"/>
</dbReference>
<feature type="domain" description="Protein kinase" evidence="3">
    <location>
        <begin position="442"/>
        <end position="711"/>
    </location>
</feature>
<protein>
    <submittedName>
        <fullName evidence="5">Glycoside hydrolase family 76 protein</fullName>
    </submittedName>
</protein>
<dbReference type="Gene3D" id="1.10.510.10">
    <property type="entry name" value="Transferase(Phosphotransferase) domain 1"/>
    <property type="match status" value="2"/>
</dbReference>
<gene>
    <name evidence="5" type="ORF">MSAN_02319400</name>
</gene>
<dbReference type="PANTHER" id="PTHR44329">
    <property type="entry name" value="SERINE/THREONINE-PROTEIN KINASE TNNI3K-RELATED"/>
    <property type="match status" value="1"/>
</dbReference>
<feature type="region of interest" description="Disordered" evidence="2">
    <location>
        <begin position="746"/>
        <end position="767"/>
    </location>
</feature>
<dbReference type="EMBL" id="JACAZH010000038">
    <property type="protein sequence ID" value="KAF7336056.1"/>
    <property type="molecule type" value="Genomic_DNA"/>
</dbReference>
<evidence type="ECO:0000313" key="6">
    <source>
        <dbReference type="Proteomes" id="UP000623467"/>
    </source>
</evidence>
<feature type="compositionally biased region" description="Low complexity" evidence="2">
    <location>
        <begin position="44"/>
        <end position="85"/>
    </location>
</feature>
<keyword evidence="5" id="KW-0378">Hydrolase</keyword>
<organism evidence="5 6">
    <name type="scientific">Mycena sanguinolenta</name>
    <dbReference type="NCBI Taxonomy" id="230812"/>
    <lineage>
        <taxon>Eukaryota</taxon>
        <taxon>Fungi</taxon>
        <taxon>Dikarya</taxon>
        <taxon>Basidiomycota</taxon>
        <taxon>Agaricomycotina</taxon>
        <taxon>Agaricomycetes</taxon>
        <taxon>Agaricomycetidae</taxon>
        <taxon>Agaricales</taxon>
        <taxon>Marasmiineae</taxon>
        <taxon>Mycenaceae</taxon>
        <taxon>Mycena</taxon>
    </lineage>
</organism>
<dbReference type="Proteomes" id="UP000623467">
    <property type="component" value="Unassembled WGS sequence"/>
</dbReference>
<evidence type="ECO:0000313" key="5">
    <source>
        <dbReference type="EMBL" id="KAF7336056.1"/>
    </source>
</evidence>
<name>A0A8H7CH16_9AGAR</name>
<proteinExistence type="predicted"/>
<feature type="region of interest" description="Disordered" evidence="2">
    <location>
        <begin position="24"/>
        <end position="95"/>
    </location>
</feature>
<dbReference type="GO" id="GO:0046983">
    <property type="term" value="F:protein dimerization activity"/>
    <property type="evidence" value="ECO:0007669"/>
    <property type="project" value="InterPro"/>
</dbReference>
<dbReference type="AlphaFoldDB" id="A0A8H7CH16"/>
<dbReference type="OrthoDB" id="5966500at2759"/>
<dbReference type="SMART" id="SM00220">
    <property type="entry name" value="S_TKc"/>
    <property type="match status" value="2"/>
</dbReference>
<dbReference type="SUPFAM" id="SSF47459">
    <property type="entry name" value="HLH, helix-loop-helix DNA-binding domain"/>
    <property type="match status" value="1"/>
</dbReference>
<dbReference type="GO" id="GO:0005524">
    <property type="term" value="F:ATP binding"/>
    <property type="evidence" value="ECO:0007669"/>
    <property type="project" value="InterPro"/>
</dbReference>
<feature type="compositionally biased region" description="Polar residues" evidence="2">
    <location>
        <begin position="29"/>
        <end position="38"/>
    </location>
</feature>
<dbReference type="InterPro" id="IPR036638">
    <property type="entry name" value="HLH_DNA-bd_sf"/>
</dbReference>
<dbReference type="PROSITE" id="PS00108">
    <property type="entry name" value="PROTEIN_KINASE_ST"/>
    <property type="match status" value="1"/>
</dbReference>
<feature type="domain" description="Protein kinase" evidence="3">
    <location>
        <begin position="119"/>
        <end position="386"/>
    </location>
</feature>
<dbReference type="PROSITE" id="PS50888">
    <property type="entry name" value="BHLH"/>
    <property type="match status" value="1"/>
</dbReference>
<feature type="compositionally biased region" description="Low complexity" evidence="2">
    <location>
        <begin position="746"/>
        <end position="756"/>
    </location>
</feature>
<dbReference type="SMART" id="SM00353">
    <property type="entry name" value="HLH"/>
    <property type="match status" value="1"/>
</dbReference>
<reference evidence="5" key="1">
    <citation type="submission" date="2020-05" db="EMBL/GenBank/DDBJ databases">
        <title>Mycena genomes resolve the evolution of fungal bioluminescence.</title>
        <authorList>
            <person name="Tsai I.J."/>
        </authorList>
    </citation>
    <scope>NUCLEOTIDE SEQUENCE</scope>
    <source>
        <strain evidence="5">160909Yilan</strain>
    </source>
</reference>
<dbReference type="InterPro" id="IPR011598">
    <property type="entry name" value="bHLH_dom"/>
</dbReference>